<reference evidence="1" key="1">
    <citation type="submission" date="2021-06" db="EMBL/GenBank/DDBJ databases">
        <authorList>
            <person name="Kallberg Y."/>
            <person name="Tangrot J."/>
            <person name="Rosling A."/>
        </authorList>
    </citation>
    <scope>NUCLEOTIDE SEQUENCE</scope>
    <source>
        <strain evidence="1">CL356</strain>
    </source>
</reference>
<comment type="caution">
    <text evidence="1">The sequence shown here is derived from an EMBL/GenBank/DDBJ whole genome shotgun (WGS) entry which is preliminary data.</text>
</comment>
<gene>
    <name evidence="1" type="ORF">ACOLOM_LOCUS12667</name>
</gene>
<protein>
    <submittedName>
        <fullName evidence="1">4433_t:CDS:1</fullName>
    </submittedName>
</protein>
<feature type="non-terminal residue" evidence="1">
    <location>
        <position position="1"/>
    </location>
</feature>
<evidence type="ECO:0000313" key="1">
    <source>
        <dbReference type="EMBL" id="CAG8750343.1"/>
    </source>
</evidence>
<accession>A0ACA9QL92</accession>
<dbReference type="Proteomes" id="UP000789525">
    <property type="component" value="Unassembled WGS sequence"/>
</dbReference>
<evidence type="ECO:0000313" key="2">
    <source>
        <dbReference type="Proteomes" id="UP000789525"/>
    </source>
</evidence>
<feature type="non-terminal residue" evidence="1">
    <location>
        <position position="60"/>
    </location>
</feature>
<organism evidence="1 2">
    <name type="scientific">Acaulospora colombiana</name>
    <dbReference type="NCBI Taxonomy" id="27376"/>
    <lineage>
        <taxon>Eukaryota</taxon>
        <taxon>Fungi</taxon>
        <taxon>Fungi incertae sedis</taxon>
        <taxon>Mucoromycota</taxon>
        <taxon>Glomeromycotina</taxon>
        <taxon>Glomeromycetes</taxon>
        <taxon>Diversisporales</taxon>
        <taxon>Acaulosporaceae</taxon>
        <taxon>Acaulospora</taxon>
    </lineage>
</organism>
<proteinExistence type="predicted"/>
<dbReference type="EMBL" id="CAJVPT010052820">
    <property type="protein sequence ID" value="CAG8750343.1"/>
    <property type="molecule type" value="Genomic_DNA"/>
</dbReference>
<name>A0ACA9QL92_9GLOM</name>
<keyword evidence="2" id="KW-1185">Reference proteome</keyword>
<sequence>FTELLSDKEDYNVIIEAGTELNKKSFTAHSAVLRYRSSYFRKELTNIVANEKNIKTIVKS</sequence>